<feature type="coiled-coil region" evidence="1">
    <location>
        <begin position="30"/>
        <end position="57"/>
    </location>
</feature>
<evidence type="ECO:0000313" key="3">
    <source>
        <dbReference type="Proteomes" id="UP000004931"/>
    </source>
</evidence>
<accession>A0YHS7</accession>
<organism evidence="2 3">
    <name type="scientific">marine gamma proteobacterium HTCC2143</name>
    <dbReference type="NCBI Taxonomy" id="247633"/>
    <lineage>
        <taxon>Bacteria</taxon>
        <taxon>Pseudomonadati</taxon>
        <taxon>Pseudomonadota</taxon>
        <taxon>Gammaproteobacteria</taxon>
        <taxon>Cellvibrionales</taxon>
        <taxon>Spongiibacteraceae</taxon>
        <taxon>BD1-7 clade</taxon>
    </lineage>
</organism>
<protein>
    <submittedName>
        <fullName evidence="2">Uncharacterized protein</fullName>
    </submittedName>
</protein>
<gene>
    <name evidence="2" type="ORF">GP2143_12446</name>
</gene>
<sequence>MWPAFVIALLFGLLIGYWVGKSFSGGKSALIAAESELDRLQDDLTQAKNTQKLLEQSVADLKYQLGEEKKARSYAESRTEKQG</sequence>
<proteinExistence type="predicted"/>
<comment type="caution">
    <text evidence="2">The sequence shown here is derived from an EMBL/GenBank/DDBJ whole genome shotgun (WGS) entry which is preliminary data.</text>
</comment>
<dbReference type="AlphaFoldDB" id="A0YHS7"/>
<keyword evidence="1" id="KW-0175">Coiled coil</keyword>
<keyword evidence="3" id="KW-1185">Reference proteome</keyword>
<dbReference type="Proteomes" id="UP000004931">
    <property type="component" value="Unassembled WGS sequence"/>
</dbReference>
<evidence type="ECO:0000256" key="1">
    <source>
        <dbReference type="SAM" id="Coils"/>
    </source>
</evidence>
<reference evidence="2 3" key="1">
    <citation type="journal article" date="2010" name="J. Bacteriol.">
        <title>Genome sequence of the oligotrophic marine Gammaproteobacterium HTCC2143, isolated from the Oregon Coast.</title>
        <authorList>
            <person name="Oh H.M."/>
            <person name="Kang I."/>
            <person name="Ferriera S."/>
            <person name="Giovannoni S.J."/>
            <person name="Cho J.C."/>
        </authorList>
    </citation>
    <scope>NUCLEOTIDE SEQUENCE [LARGE SCALE GENOMIC DNA]</scope>
    <source>
        <strain evidence="2 3">HTCC2143</strain>
    </source>
</reference>
<evidence type="ECO:0000313" key="2">
    <source>
        <dbReference type="EMBL" id="EAW29623.1"/>
    </source>
</evidence>
<dbReference type="OrthoDB" id="5740647at2"/>
<name>A0YHS7_9GAMM</name>
<dbReference type="EMBL" id="AAVT01000022">
    <property type="protein sequence ID" value="EAW29623.1"/>
    <property type="molecule type" value="Genomic_DNA"/>
</dbReference>